<name>A0A4S8KYY4_DENBC</name>
<accession>A0A4S8KYY4</accession>
<reference evidence="1 2" key="1">
    <citation type="journal article" date="2019" name="Nat. Ecol. Evol.">
        <title>Megaphylogeny resolves global patterns of mushroom evolution.</title>
        <authorList>
            <person name="Varga T."/>
            <person name="Krizsan K."/>
            <person name="Foldi C."/>
            <person name="Dima B."/>
            <person name="Sanchez-Garcia M."/>
            <person name="Sanchez-Ramirez S."/>
            <person name="Szollosi G.J."/>
            <person name="Szarkandi J.G."/>
            <person name="Papp V."/>
            <person name="Albert L."/>
            <person name="Andreopoulos W."/>
            <person name="Angelini C."/>
            <person name="Antonin V."/>
            <person name="Barry K.W."/>
            <person name="Bougher N.L."/>
            <person name="Buchanan P."/>
            <person name="Buyck B."/>
            <person name="Bense V."/>
            <person name="Catcheside P."/>
            <person name="Chovatia M."/>
            <person name="Cooper J."/>
            <person name="Damon W."/>
            <person name="Desjardin D."/>
            <person name="Finy P."/>
            <person name="Geml J."/>
            <person name="Haridas S."/>
            <person name="Hughes K."/>
            <person name="Justo A."/>
            <person name="Karasinski D."/>
            <person name="Kautmanova I."/>
            <person name="Kiss B."/>
            <person name="Kocsube S."/>
            <person name="Kotiranta H."/>
            <person name="LaButti K.M."/>
            <person name="Lechner B.E."/>
            <person name="Liimatainen K."/>
            <person name="Lipzen A."/>
            <person name="Lukacs Z."/>
            <person name="Mihaltcheva S."/>
            <person name="Morgado L.N."/>
            <person name="Niskanen T."/>
            <person name="Noordeloos M.E."/>
            <person name="Ohm R.A."/>
            <person name="Ortiz-Santana B."/>
            <person name="Ovrebo C."/>
            <person name="Racz N."/>
            <person name="Riley R."/>
            <person name="Savchenko A."/>
            <person name="Shiryaev A."/>
            <person name="Soop K."/>
            <person name="Spirin V."/>
            <person name="Szebenyi C."/>
            <person name="Tomsovsky M."/>
            <person name="Tulloss R.E."/>
            <person name="Uehling J."/>
            <person name="Grigoriev I.V."/>
            <person name="Vagvolgyi C."/>
            <person name="Papp T."/>
            <person name="Martin F.M."/>
            <person name="Miettinen O."/>
            <person name="Hibbett D.S."/>
            <person name="Nagy L.G."/>
        </authorList>
    </citation>
    <scope>NUCLEOTIDE SEQUENCE [LARGE SCALE GENOMIC DNA]</scope>
    <source>
        <strain evidence="1 2">CBS 962.96</strain>
    </source>
</reference>
<sequence>MSWTLFNLTLGRNRYSATLHESRPPENGCVQRIQRYPEMPLRYSRLPFLVDCSPRDSQTDNFHCIYAMLETR</sequence>
<proteinExistence type="predicted"/>
<keyword evidence="2" id="KW-1185">Reference proteome</keyword>
<evidence type="ECO:0000313" key="1">
    <source>
        <dbReference type="EMBL" id="THU81262.1"/>
    </source>
</evidence>
<organism evidence="1 2">
    <name type="scientific">Dendrothele bispora (strain CBS 962.96)</name>
    <dbReference type="NCBI Taxonomy" id="1314807"/>
    <lineage>
        <taxon>Eukaryota</taxon>
        <taxon>Fungi</taxon>
        <taxon>Dikarya</taxon>
        <taxon>Basidiomycota</taxon>
        <taxon>Agaricomycotina</taxon>
        <taxon>Agaricomycetes</taxon>
        <taxon>Agaricomycetidae</taxon>
        <taxon>Agaricales</taxon>
        <taxon>Agaricales incertae sedis</taxon>
        <taxon>Dendrothele</taxon>
    </lineage>
</organism>
<dbReference type="AlphaFoldDB" id="A0A4S8KYY4"/>
<evidence type="ECO:0000313" key="2">
    <source>
        <dbReference type="Proteomes" id="UP000297245"/>
    </source>
</evidence>
<dbReference type="Proteomes" id="UP000297245">
    <property type="component" value="Unassembled WGS sequence"/>
</dbReference>
<protein>
    <submittedName>
        <fullName evidence="1">Uncharacterized protein</fullName>
    </submittedName>
</protein>
<dbReference type="EMBL" id="ML179825">
    <property type="protein sequence ID" value="THU81262.1"/>
    <property type="molecule type" value="Genomic_DNA"/>
</dbReference>
<gene>
    <name evidence="1" type="ORF">K435DRAFT_785092</name>
</gene>